<feature type="transmembrane region" description="Helical" evidence="10">
    <location>
        <begin position="1717"/>
        <end position="1738"/>
    </location>
</feature>
<evidence type="ECO:0000256" key="2">
    <source>
        <dbReference type="ARBA" id="ARBA00022448"/>
    </source>
</evidence>
<feature type="transmembrane region" description="Helical" evidence="10">
    <location>
        <begin position="1611"/>
        <end position="1632"/>
    </location>
</feature>
<keyword evidence="6" id="KW-0067">ATP-binding</keyword>
<dbReference type="GO" id="GO:0005524">
    <property type="term" value="F:ATP binding"/>
    <property type="evidence" value="ECO:0007669"/>
    <property type="project" value="UniProtKB-KW"/>
</dbReference>
<dbReference type="InterPro" id="IPR003439">
    <property type="entry name" value="ABC_transporter-like_ATP-bd"/>
</dbReference>
<organism evidence="12 14">
    <name type="scientific">Didymodactylos carnosus</name>
    <dbReference type="NCBI Taxonomy" id="1234261"/>
    <lineage>
        <taxon>Eukaryota</taxon>
        <taxon>Metazoa</taxon>
        <taxon>Spiralia</taxon>
        <taxon>Gnathifera</taxon>
        <taxon>Rotifera</taxon>
        <taxon>Eurotatoria</taxon>
        <taxon>Bdelloidea</taxon>
        <taxon>Philodinida</taxon>
        <taxon>Philodinidae</taxon>
        <taxon>Didymodactylos</taxon>
    </lineage>
</organism>
<evidence type="ECO:0000313" key="13">
    <source>
        <dbReference type="EMBL" id="CAF3561476.1"/>
    </source>
</evidence>
<evidence type="ECO:0000256" key="4">
    <source>
        <dbReference type="ARBA" id="ARBA00022737"/>
    </source>
</evidence>
<dbReference type="Pfam" id="PF00005">
    <property type="entry name" value="ABC_tran"/>
    <property type="match status" value="1"/>
</dbReference>
<dbReference type="Proteomes" id="UP000663829">
    <property type="component" value="Unassembled WGS sequence"/>
</dbReference>
<feature type="transmembrane region" description="Helical" evidence="10">
    <location>
        <begin position="1533"/>
        <end position="1555"/>
    </location>
</feature>
<dbReference type="InterPro" id="IPR003593">
    <property type="entry name" value="AAA+_ATPase"/>
</dbReference>
<keyword evidence="2" id="KW-0813">Transport</keyword>
<evidence type="ECO:0000313" key="12">
    <source>
        <dbReference type="EMBL" id="CAF0778545.1"/>
    </source>
</evidence>
<feature type="region of interest" description="Disordered" evidence="9">
    <location>
        <begin position="2137"/>
        <end position="2190"/>
    </location>
</feature>
<keyword evidence="3 10" id="KW-0812">Transmembrane</keyword>
<evidence type="ECO:0000313" key="14">
    <source>
        <dbReference type="Proteomes" id="UP000663829"/>
    </source>
</evidence>
<accession>A0A813RB73</accession>
<evidence type="ECO:0000256" key="7">
    <source>
        <dbReference type="ARBA" id="ARBA00022989"/>
    </source>
</evidence>
<feature type="transmembrane region" description="Helical" evidence="10">
    <location>
        <begin position="1576"/>
        <end position="1599"/>
    </location>
</feature>
<feature type="region of interest" description="Disordered" evidence="9">
    <location>
        <begin position="1228"/>
        <end position="1249"/>
    </location>
</feature>
<dbReference type="GO" id="GO:0140359">
    <property type="term" value="F:ABC-type transporter activity"/>
    <property type="evidence" value="ECO:0007669"/>
    <property type="project" value="InterPro"/>
</dbReference>
<gene>
    <name evidence="12" type="ORF">GPM918_LOCUS2331</name>
    <name evidence="13" type="ORF">SRO942_LOCUS2331</name>
</gene>
<dbReference type="PANTHER" id="PTHR19229">
    <property type="entry name" value="ATP-BINDING CASSETTE TRANSPORTER SUBFAMILY A ABCA"/>
    <property type="match status" value="1"/>
</dbReference>
<dbReference type="EMBL" id="CAJNOQ010000256">
    <property type="protein sequence ID" value="CAF0778545.1"/>
    <property type="molecule type" value="Genomic_DNA"/>
</dbReference>
<dbReference type="Pfam" id="PF12698">
    <property type="entry name" value="ABC2_membrane_3"/>
    <property type="match status" value="1"/>
</dbReference>
<dbReference type="PROSITE" id="PS50893">
    <property type="entry name" value="ABC_TRANSPORTER_2"/>
    <property type="match status" value="1"/>
</dbReference>
<feature type="domain" description="ABC transporter" evidence="11">
    <location>
        <begin position="1804"/>
        <end position="2035"/>
    </location>
</feature>
<dbReference type="PANTHER" id="PTHR19229:SF250">
    <property type="entry name" value="ABC TRANSPORTER DOMAIN-CONTAINING PROTEIN-RELATED"/>
    <property type="match status" value="1"/>
</dbReference>
<feature type="compositionally biased region" description="Low complexity" evidence="9">
    <location>
        <begin position="2145"/>
        <end position="2190"/>
    </location>
</feature>
<evidence type="ECO:0000259" key="11">
    <source>
        <dbReference type="PROSITE" id="PS50893"/>
    </source>
</evidence>
<reference evidence="12" key="1">
    <citation type="submission" date="2021-02" db="EMBL/GenBank/DDBJ databases">
        <authorList>
            <person name="Nowell W R."/>
        </authorList>
    </citation>
    <scope>NUCLEOTIDE SEQUENCE</scope>
</reference>
<dbReference type="Proteomes" id="UP000681722">
    <property type="component" value="Unassembled WGS sequence"/>
</dbReference>
<proteinExistence type="predicted"/>
<keyword evidence="5" id="KW-0547">Nucleotide-binding</keyword>
<dbReference type="FunFam" id="3.40.50.300:FF:000298">
    <property type="entry name" value="ATP-binding cassette sub-family A member 12"/>
    <property type="match status" value="1"/>
</dbReference>
<evidence type="ECO:0000256" key="1">
    <source>
        <dbReference type="ARBA" id="ARBA00004141"/>
    </source>
</evidence>
<feature type="compositionally biased region" description="Polar residues" evidence="9">
    <location>
        <begin position="1228"/>
        <end position="1239"/>
    </location>
</feature>
<dbReference type="Gene3D" id="3.40.50.300">
    <property type="entry name" value="P-loop containing nucleotide triphosphate hydrolases"/>
    <property type="match status" value="1"/>
</dbReference>
<evidence type="ECO:0000256" key="5">
    <source>
        <dbReference type="ARBA" id="ARBA00022741"/>
    </source>
</evidence>
<dbReference type="InterPro" id="IPR027417">
    <property type="entry name" value="P-loop_NTPase"/>
</dbReference>
<evidence type="ECO:0000256" key="8">
    <source>
        <dbReference type="ARBA" id="ARBA00023136"/>
    </source>
</evidence>
<dbReference type="GO" id="GO:0005319">
    <property type="term" value="F:lipid transporter activity"/>
    <property type="evidence" value="ECO:0007669"/>
    <property type="project" value="TreeGrafter"/>
</dbReference>
<dbReference type="GO" id="GO:0016020">
    <property type="term" value="C:membrane"/>
    <property type="evidence" value="ECO:0007669"/>
    <property type="project" value="UniProtKB-SubCell"/>
</dbReference>
<feature type="transmembrane region" description="Helical" evidence="10">
    <location>
        <begin position="1669"/>
        <end position="1690"/>
    </location>
</feature>
<protein>
    <recommendedName>
        <fullName evidence="11">ABC transporter domain-containing protein</fullName>
    </recommendedName>
</protein>
<keyword evidence="8 10" id="KW-0472">Membrane</keyword>
<dbReference type="EMBL" id="CAJOBC010000256">
    <property type="protein sequence ID" value="CAF3561476.1"/>
    <property type="molecule type" value="Genomic_DNA"/>
</dbReference>
<name>A0A813RB73_9BILA</name>
<evidence type="ECO:0000256" key="6">
    <source>
        <dbReference type="ARBA" id="ARBA00022840"/>
    </source>
</evidence>
<dbReference type="CDD" id="cd03263">
    <property type="entry name" value="ABC_subfamily_A"/>
    <property type="match status" value="1"/>
</dbReference>
<comment type="caution">
    <text evidence="12">The sequence shown here is derived from an EMBL/GenBank/DDBJ whole genome shotgun (WGS) entry which is preliminary data.</text>
</comment>
<dbReference type="InterPro" id="IPR026082">
    <property type="entry name" value="ABCA"/>
</dbReference>
<feature type="transmembrane region" description="Helical" evidence="10">
    <location>
        <begin position="2235"/>
        <end position="2255"/>
    </location>
</feature>
<evidence type="ECO:0000256" key="10">
    <source>
        <dbReference type="SAM" id="Phobius"/>
    </source>
</evidence>
<dbReference type="OrthoDB" id="8061355at2759"/>
<dbReference type="SMART" id="SM00382">
    <property type="entry name" value="AAA"/>
    <property type="match status" value="1"/>
</dbReference>
<comment type="subcellular location">
    <subcellularLocation>
        <location evidence="1">Membrane</location>
        <topology evidence="1">Multi-pass membrane protein</topology>
    </subcellularLocation>
</comment>
<dbReference type="GO" id="GO:0016887">
    <property type="term" value="F:ATP hydrolysis activity"/>
    <property type="evidence" value="ECO:0007669"/>
    <property type="project" value="InterPro"/>
</dbReference>
<keyword evidence="4" id="KW-0677">Repeat</keyword>
<keyword evidence="14" id="KW-1185">Reference proteome</keyword>
<evidence type="ECO:0000256" key="3">
    <source>
        <dbReference type="ARBA" id="ARBA00022692"/>
    </source>
</evidence>
<evidence type="ECO:0000256" key="9">
    <source>
        <dbReference type="SAM" id="MobiDB-lite"/>
    </source>
</evidence>
<keyword evidence="7 10" id="KW-1133">Transmembrane helix</keyword>
<feature type="transmembrane region" description="Helical" evidence="10">
    <location>
        <begin position="1639"/>
        <end position="1663"/>
    </location>
</feature>
<sequence length="2281" mass="259700">MPLPNSGTISFLKSFLCNTNVSCRLKAFDMNSASLKDDITPVYDNFQILARTPHLMENLENIPRATEALSHINNALNDTFLQKLIDGQFFVRDLFTNTNIFEKSLLATGMPPHIITGLLNASFDFVQIYKTFNDTVDFEPVCSQQLLINFLTIDGINNSTDVIQVLCSLELKDLLMDMDYFLSEIDNETVINYFQNISRIFTGEEIQSKIDQLMPLFNNVDQLTLYAKLFKNMPNMNEIITIIPKLIRIIELMQNHKDMLILASQILGDLYVVSGEKIIHQLYEITHLVIDILQRYDNMSQSLTTEQLFSSTPFFQPLFNNRTFNMIIQTFLTVGKIDESHINTSRINYATLAEFIVGNLTTTNHYHLFCTKPGFWSLFILDRETEIVLKTRVQTYCGSRNNIEEIYRLLMISIRFEQLFLYYSDMTISPLAIEGIKNIFITMSNMGTLENDVRLAMEGLSAVSLLLSKTKVSGLNLLATYTFLKQMIETFNPNLVKGDIFNFLNTFIPIASPFFNIDNIISTFAGIPPGTIDNIVNNLNQLNNILTTPPIVKLVPTTNRSLVTTVKNIIATSSRMPATYVNWSALSPVNWYPSGVYVSKTDVPKSLEDYSLWLKRQKRQINILGGLSSLLGQNQNVGGPIVSNLPGLLSLFNGISPDILQTLCIIPIEQFLPKDDPVLSYIFGAARLLEIINNFITMITSTNKIQCFNDPNKDYQAISTFLRLNNTAGLIRELIQNGFKSTFSCSLIIDVIKNIQLYQNLVQTLQQNTITIETLNCLQQTLLQTLERLKTVPGLLRFIFDDGKLISVIKQVQPLLQILQPMLAGAPKFVQLNDMIDNSKYLTTFINSKHNMTSLEKWYFNTRLSHSKSFEDWSSIFCNVSVLQYYLVSFDETLNDIVLSLCRTSPVYTQAYKDFMMQYNTTIQLKRFAGLDILRIIEEIPSITNDFNSLYQETQWFSELLNKFDVNGLPADIYKQFVEFTSQIENIEYLQYNMSKLVEKYFWALPDEDTQLLFLGIINGLKIVHDVAITLKNSFSGLPLEKVFKSFSKIMTKLSRDYKVPPNIIRLLQSARLFKDPLIVFNIFSNFQTTVCNPSLLNDTIHKAWPYLKFDKNFDYKTLSDFACSISFDRRNDVIKAVVKHFLLPDKLKMFAQHGGGYLKELMNLDGDEVYLFRQVEPIMKNINQLIARVEKLNHDEFSQIQNIFCAEEDRRGEPSLNRQAIDQSSANGLLGTMNSTNPKTDDNNNDNPVDCQDIQRKIQNGNDLGYIIWPLLKPLLVGKILYAPATAVSHRIIEKVNKTFEELDKLHQFARAWVNSQLNLTLLSENVQNTNNIKKVLSNQLFQELIGNIVDMNSYDLNSIMTMLESFSGSKNEHVLHNVESLMRQFANYLPCLELNRFEAFETEGELVERAQILHRNRLVLAGIVFSNLNSSNGNYFPPHIHIKIRMDVDSVRTTEQLRSWLFVPGPETEYFREMHYLRGFIQLQDLIERAVIDLHFDENPSTKPNPTVYMQLMPYPCYKGDQGKESAYVNYFILPILGTLMWTATLGVSIKNLMRERERNVERTMKIMGLSSSVNFISWLISSILPMIFVSIIVAVVLKYGGIFPASDLSIVITTLLILAISALMLGYLVSSFFTKANLATLCGILVYFISYLPFILVMFLEAKMQLVQKIFICLSAATAFGYSSVYLTRFEYQGEGLQWSGIFKSIIPNDSMNFFIACVMMLVDSLIYGLIGQYIRSIFPGKNGTPKPFYYPFLPSTWRCGAKAKAKKSFHITRETNPYIAKIKQIDPNNEKEPEHLPVGIALTNLTKQFGKDKIAIQNLSINFYEEHITALLGHNGAGKTTTINVLTGIYAPTSGNASIYGRDITTDYEQIRKNVGLCPQDDILFDFMTVREHLNFYGKLKGNMSSKELDRDVNELLSSMGLWLFQHERVLSLSGGVRRRVSVAIAFVAGSKTVILDEPTSGVDPCARRSIWEVIFKHRTGRTILLTTHYLDEADTLSDRIAIVHQGRVLCSGSPMFLKKRFGKGYSLTIDLKLKMSKNKEVDPKPFKNLHDFIIQEIPDATIREQMGTEITYCLQLDQRTKFQQFFKQIEINKELLLINNYGLSDTTLEEVFLWVTELADRGKMEELFENGNVNKSTEHGLSSSESDDSGLGVDSNGTLDGVSSISDGGSSGSTKQSSSSITTATTPTNASLTKLCVPTRRLVGKKLYFQQFQALFLKRIHHTKRNWKVFISHIILPLIFVAMSMGFTLVRPSQSYQRSLLMTPAMYDPSNMFTKI</sequence>
<dbReference type="SUPFAM" id="SSF52540">
    <property type="entry name" value="P-loop containing nucleoside triphosphate hydrolases"/>
    <property type="match status" value="1"/>
</dbReference>
<dbReference type="InterPro" id="IPR013525">
    <property type="entry name" value="ABC2_TM"/>
</dbReference>